<reference evidence="3" key="1">
    <citation type="journal article" date="2014" name="Stand. Genomic Sci.">
        <title>Complete genome sequence of Burkholderia phymatum STM815(T), a broad host range and efficient nitrogen-fixing symbiont of Mimosa species.</title>
        <authorList>
            <person name="Moulin L."/>
            <person name="Klonowska A."/>
            <person name="Caroline B."/>
            <person name="Booth K."/>
            <person name="Vriezen J.A."/>
            <person name="Melkonian R."/>
            <person name="James E.K."/>
            <person name="Young J.P."/>
            <person name="Bena G."/>
            <person name="Hauser L."/>
            <person name="Land M."/>
            <person name="Kyrpides N."/>
            <person name="Bruce D."/>
            <person name="Chain P."/>
            <person name="Copeland A."/>
            <person name="Pitluck S."/>
            <person name="Woyke T."/>
            <person name="Lizotte-Waniewski M."/>
            <person name="Bristow J."/>
            <person name="Riley M."/>
        </authorList>
    </citation>
    <scope>NUCLEOTIDE SEQUENCE [LARGE SCALE GENOMIC DNA]</scope>
    <source>
        <strain evidence="3">DSM 17167 / CIP 108236 / LMG 21445 / STM815</strain>
    </source>
</reference>
<dbReference type="AlphaFoldDB" id="B2JM59"/>
<dbReference type="InterPro" id="IPR002347">
    <property type="entry name" value="SDR_fam"/>
</dbReference>
<sequence>MDLKIKGKLALVTGSTKGIGHAIAVGLAREGVQVIINGRSQQSVDHASGTLRAQVPDAIVQGFAGDVSDPAQVARLVEQFPHVDILVNNMGIFDPKPFEEISNEEWLRFFNVNVMSGVQLSRAYLPKMKQKNWGRVVFISSESGIQIPTEMIHYGLTKTAQLALSRGLAETCAGTAVTVNSVLPGPTSSDGVEEFVEKLSGGASFESFEKQFFQEARPSSILKRFTTPEEIANMVVYVCSELSSATNGAALRADGGVVRSAF</sequence>
<dbReference type="SUPFAM" id="SSF51735">
    <property type="entry name" value="NAD(P)-binding Rossmann-fold domains"/>
    <property type="match status" value="1"/>
</dbReference>
<dbReference type="InterPro" id="IPR050259">
    <property type="entry name" value="SDR"/>
</dbReference>
<dbReference type="InterPro" id="IPR036291">
    <property type="entry name" value="NAD(P)-bd_dom_sf"/>
</dbReference>
<evidence type="ECO:0000313" key="2">
    <source>
        <dbReference type="EMBL" id="ACC72749.1"/>
    </source>
</evidence>
<dbReference type="eggNOG" id="COG1028">
    <property type="taxonomic scope" value="Bacteria"/>
</dbReference>
<organism evidence="2 3">
    <name type="scientific">Paraburkholderia phymatum (strain DSM 17167 / CIP 108236 / LMG 21445 / STM815)</name>
    <name type="common">Burkholderia phymatum</name>
    <dbReference type="NCBI Taxonomy" id="391038"/>
    <lineage>
        <taxon>Bacteria</taxon>
        <taxon>Pseudomonadati</taxon>
        <taxon>Pseudomonadota</taxon>
        <taxon>Betaproteobacteria</taxon>
        <taxon>Burkholderiales</taxon>
        <taxon>Burkholderiaceae</taxon>
        <taxon>Paraburkholderia</taxon>
    </lineage>
</organism>
<dbReference type="Pfam" id="PF13561">
    <property type="entry name" value="adh_short_C2"/>
    <property type="match status" value="1"/>
</dbReference>
<dbReference type="PRINTS" id="PR00080">
    <property type="entry name" value="SDRFAMILY"/>
</dbReference>
<dbReference type="Gene3D" id="3.40.50.720">
    <property type="entry name" value="NAD(P)-binding Rossmann-like Domain"/>
    <property type="match status" value="1"/>
</dbReference>
<dbReference type="KEGG" id="bph:Bphy_3610"/>
<dbReference type="PANTHER" id="PTHR42879">
    <property type="entry name" value="3-OXOACYL-(ACYL-CARRIER-PROTEIN) REDUCTASE"/>
    <property type="match status" value="1"/>
</dbReference>
<comment type="similarity">
    <text evidence="1">Belongs to the short-chain dehydrogenases/reductases (SDR) family.</text>
</comment>
<dbReference type="OrthoDB" id="9793325at2"/>
<name>B2JM59_PARP8</name>
<dbReference type="RefSeq" id="WP_012402922.1">
    <property type="nucleotide sequence ID" value="NC_010623.1"/>
</dbReference>
<dbReference type="EMBL" id="CP001044">
    <property type="protein sequence ID" value="ACC72749.1"/>
    <property type="molecule type" value="Genomic_DNA"/>
</dbReference>
<keyword evidence="3" id="KW-1185">Reference proteome</keyword>
<accession>B2JM59</accession>
<dbReference type="HOGENOM" id="CLU_010194_1_2_4"/>
<evidence type="ECO:0000313" key="3">
    <source>
        <dbReference type="Proteomes" id="UP000001192"/>
    </source>
</evidence>
<protein>
    <submittedName>
        <fullName evidence="2">Short-chain dehydrogenase/reductase SDR</fullName>
    </submittedName>
</protein>
<dbReference type="Proteomes" id="UP000001192">
    <property type="component" value="Chromosome 2"/>
</dbReference>
<evidence type="ECO:0000256" key="1">
    <source>
        <dbReference type="ARBA" id="ARBA00006484"/>
    </source>
</evidence>
<dbReference type="FunFam" id="3.40.50.720:FF:000084">
    <property type="entry name" value="Short-chain dehydrogenase reductase"/>
    <property type="match status" value="1"/>
</dbReference>
<dbReference type="PRINTS" id="PR00081">
    <property type="entry name" value="GDHRDH"/>
</dbReference>
<dbReference type="STRING" id="391038.Bphy_3610"/>
<proteinExistence type="inferred from homology"/>
<gene>
    <name evidence="2" type="ordered locus">Bphy_3610</name>
</gene>